<dbReference type="RefSeq" id="WP_179564088.1">
    <property type="nucleotide sequence ID" value="NZ_JACBZY010000001.1"/>
</dbReference>
<dbReference type="AlphaFoldDB" id="A0A852YJR3"/>
<dbReference type="InterPro" id="IPR013538">
    <property type="entry name" value="ASHA1/2-like_C"/>
</dbReference>
<comment type="similarity">
    <text evidence="1">Belongs to the AHA1 family.</text>
</comment>
<protein>
    <submittedName>
        <fullName evidence="3">Uncharacterized protein YndB with AHSA1/START domain</fullName>
    </submittedName>
</protein>
<organism evidence="3 4">
    <name type="scientific">Schumannella luteola</name>
    <dbReference type="NCBI Taxonomy" id="472059"/>
    <lineage>
        <taxon>Bacteria</taxon>
        <taxon>Bacillati</taxon>
        <taxon>Actinomycetota</taxon>
        <taxon>Actinomycetes</taxon>
        <taxon>Micrococcales</taxon>
        <taxon>Microbacteriaceae</taxon>
        <taxon>Schumannella</taxon>
    </lineage>
</organism>
<reference evidence="3 4" key="1">
    <citation type="submission" date="2020-07" db="EMBL/GenBank/DDBJ databases">
        <title>Sequencing the genomes of 1000 actinobacteria strains.</title>
        <authorList>
            <person name="Klenk H.-P."/>
        </authorList>
    </citation>
    <scope>NUCLEOTIDE SEQUENCE [LARGE SCALE GENOMIC DNA]</scope>
    <source>
        <strain evidence="3 4">DSM 23141</strain>
    </source>
</reference>
<proteinExistence type="inferred from homology"/>
<comment type="caution">
    <text evidence="3">The sequence shown here is derived from an EMBL/GenBank/DDBJ whole genome shotgun (WGS) entry which is preliminary data.</text>
</comment>
<evidence type="ECO:0000256" key="1">
    <source>
        <dbReference type="ARBA" id="ARBA00006817"/>
    </source>
</evidence>
<sequence length="286" mass="31051">MTADRIYEVEVAADAETAWAALTEPETVHRYYYGTAPRTTWEVGSPIEFVDGDGDVQITGEVLEHEPPRRLAHSFVATWYGEPDDQGSLHWTITPTATGCRVTLVHRGARAQTREGSETADGSRHIIDALKSLLDGPDISSSIVIDAPLERVWDAIVDSAAFGAWFGAEFDGPFEVGATTTGRIRPTAVDPEVAAAQEPHRGAPLVLHVTAIEPRSRFAFRWHPIDGEDATTTVEVIVEEAAEGTLVTFTENGFDALPEDRRTAAREGNEGGWDAQTRLLAGYLAA</sequence>
<dbReference type="Pfam" id="PF08327">
    <property type="entry name" value="AHSA1"/>
    <property type="match status" value="2"/>
</dbReference>
<evidence type="ECO:0000313" key="4">
    <source>
        <dbReference type="Proteomes" id="UP000553888"/>
    </source>
</evidence>
<evidence type="ECO:0000259" key="2">
    <source>
        <dbReference type="Pfam" id="PF08327"/>
    </source>
</evidence>
<keyword evidence="4" id="KW-1185">Reference proteome</keyword>
<dbReference type="SUPFAM" id="SSF55961">
    <property type="entry name" value="Bet v1-like"/>
    <property type="match status" value="2"/>
</dbReference>
<dbReference type="EMBL" id="JACBZY010000001">
    <property type="protein sequence ID" value="NYG97435.1"/>
    <property type="molecule type" value="Genomic_DNA"/>
</dbReference>
<feature type="domain" description="Activator of Hsp90 ATPase homologue 1/2-like C-terminal" evidence="2">
    <location>
        <begin position="146"/>
        <end position="284"/>
    </location>
</feature>
<gene>
    <name evidence="3" type="ORF">BJ979_000061</name>
</gene>
<dbReference type="Proteomes" id="UP000553888">
    <property type="component" value="Unassembled WGS sequence"/>
</dbReference>
<name>A0A852YJR3_9MICO</name>
<feature type="domain" description="Activator of Hsp90 ATPase homologue 1/2-like C-terminal" evidence="2">
    <location>
        <begin position="13"/>
        <end position="134"/>
    </location>
</feature>
<dbReference type="InterPro" id="IPR023393">
    <property type="entry name" value="START-like_dom_sf"/>
</dbReference>
<evidence type="ECO:0000313" key="3">
    <source>
        <dbReference type="EMBL" id="NYG97435.1"/>
    </source>
</evidence>
<accession>A0A852YJR3</accession>
<dbReference type="Gene3D" id="3.30.530.20">
    <property type="match status" value="2"/>
</dbReference>